<protein>
    <submittedName>
        <fullName evidence="2">Uncharacterized protein</fullName>
    </submittedName>
</protein>
<dbReference type="Gene3D" id="3.15.10.10">
    <property type="entry name" value="Bactericidal permeability-increasing protein, domain 1"/>
    <property type="match status" value="1"/>
</dbReference>
<evidence type="ECO:0000313" key="2">
    <source>
        <dbReference type="Ensembl" id="ENSMPUP00000017728.1"/>
    </source>
</evidence>
<dbReference type="AlphaFoldDB" id="M3Z2B6"/>
<accession>M3Z2B6</accession>
<dbReference type="EMBL" id="AEYP01020802">
    <property type="status" value="NOT_ANNOTATED_CDS"/>
    <property type="molecule type" value="Genomic_DNA"/>
</dbReference>
<dbReference type="PANTHER" id="PTHR46019">
    <property type="entry name" value="BPI FOLD-CONTAINING FAMILY B MEMBER 4-RELATED"/>
    <property type="match status" value="1"/>
</dbReference>
<dbReference type="GeneTree" id="ENSGT00940000170884"/>
<evidence type="ECO:0000256" key="1">
    <source>
        <dbReference type="ARBA" id="ARBA00007292"/>
    </source>
</evidence>
<dbReference type="InParanoid" id="M3Z2B6"/>
<reference evidence="2" key="1">
    <citation type="submission" date="2024-06" db="UniProtKB">
        <authorList>
            <consortium name="Ensembl"/>
        </authorList>
    </citation>
    <scope>IDENTIFICATION</scope>
</reference>
<dbReference type="PANTHER" id="PTHR46019:SF7">
    <property type="entry name" value="BPI FOLD CONTAINING FAMILY B, MEMBER 5"/>
    <property type="match status" value="1"/>
</dbReference>
<dbReference type="HOGENOM" id="CLU_2014511_0_0_1"/>
<dbReference type="STRING" id="9669.ENSMPUP00000017728"/>
<proteinExistence type="inferred from homology"/>
<dbReference type="InterPro" id="IPR051660">
    <property type="entry name" value="BPI_fold-BPI/LBP"/>
</dbReference>
<organism evidence="2">
    <name type="scientific">Mustela putorius furo</name>
    <name type="common">European domestic ferret</name>
    <name type="synonym">Mustela furo</name>
    <dbReference type="NCBI Taxonomy" id="9669"/>
    <lineage>
        <taxon>Eukaryota</taxon>
        <taxon>Metazoa</taxon>
        <taxon>Chordata</taxon>
        <taxon>Craniata</taxon>
        <taxon>Vertebrata</taxon>
        <taxon>Euteleostomi</taxon>
        <taxon>Mammalia</taxon>
        <taxon>Eutheria</taxon>
        <taxon>Laurasiatheria</taxon>
        <taxon>Carnivora</taxon>
        <taxon>Caniformia</taxon>
        <taxon>Musteloidea</taxon>
        <taxon>Mustelidae</taxon>
        <taxon>Mustelinae</taxon>
        <taxon>Mustela</taxon>
    </lineage>
</organism>
<dbReference type="eggNOG" id="ENOG502RN4I">
    <property type="taxonomic scope" value="Eukaryota"/>
</dbReference>
<name>M3Z2B6_MUSPF</name>
<comment type="similarity">
    <text evidence="1">Belongs to the BPI/LBP/Plunc superfamily. BPI/LBP family.</text>
</comment>
<sequence length="123" mass="13376">MNGEPHLEERLMSSDISDLFSENHILDRMARIPVTGPTSEGVTILDHLPFVKEGLSKKSSGLDLSLVGDLLSGKSLPLLTELLQAGGLVIEDVKGPEVTLRILSDSLLQVTLRSKLYLSLQDL</sequence>
<dbReference type="Ensembl" id="ENSMPUT00000017988.1">
    <property type="protein sequence ID" value="ENSMPUP00000017728.1"/>
    <property type="gene ID" value="ENSMPUG00000017839.1"/>
</dbReference>